<evidence type="ECO:0000256" key="1">
    <source>
        <dbReference type="ARBA" id="ARBA00004120"/>
    </source>
</evidence>
<dbReference type="GO" id="GO:0005930">
    <property type="term" value="C:axoneme"/>
    <property type="evidence" value="ECO:0007669"/>
    <property type="project" value="UniProtKB-SubCell"/>
</dbReference>
<dbReference type="EMBL" id="CAJQZP010000288">
    <property type="protein sequence ID" value="CAG4954037.1"/>
    <property type="molecule type" value="Genomic_DNA"/>
</dbReference>
<evidence type="ECO:0000259" key="12">
    <source>
        <dbReference type="Pfam" id="PF10243"/>
    </source>
</evidence>
<dbReference type="GO" id="GO:0008017">
    <property type="term" value="F:microtubule binding"/>
    <property type="evidence" value="ECO:0007669"/>
    <property type="project" value="InterPro"/>
</dbReference>
<keyword evidence="5 10" id="KW-0175">Coiled coil</keyword>
<evidence type="ECO:0000256" key="7">
    <source>
        <dbReference type="ARBA" id="ARBA00023273"/>
    </source>
</evidence>
<evidence type="ECO:0000259" key="13">
    <source>
        <dbReference type="Pfam" id="PF17749"/>
    </source>
</evidence>
<dbReference type="GO" id="GO:0030992">
    <property type="term" value="C:intraciliary transport particle B"/>
    <property type="evidence" value="ECO:0007669"/>
    <property type="project" value="TreeGrafter"/>
</dbReference>
<sequence>MEGELDSDVIRATQLSLGKFVKKPPLTEKLLKKPPFRFLHDIITNVLSTTGFLEGLFEEEELISDNVKDRETKILFLNKVITVLGLITGKSLKAKPSKIIAGQEPANTNELLQCLGEALEKKLSSEEAVKKYKETTKITVSHDKRNKDAVKGLKKNNDTKKVSSKGKTANTGKDSKTILKLQQRDNSITKKDSPPKKSQSTTNVKKNRVKSPKEQKTSLSNEKKKQEKSSNINQNDEQLKSAEKKSTEDNPQINKNHESVVNVLQNEKETLLQDSEKEQTDFVDKNASNHISEATVSKTTEEDRTIILKHDDDVNNQKDLDIVPVKEEQNKKVIEETKTLLNDTKNEKNNEMENQNSSRTTHLDSNVVNIYEKRTQNVRPSSSRPGAPRVKDKYDAAVIGNENPIVHKVNIIEENTLPEEEEDGSIIIVDNQAGSISTSQNEEQMQLSSNHHGHLVQQILDSQKEFSQISGKTEIEWQFGAQKARDVINQEIEQIRFNVQALSRVSNPLGKLIDHVQEDVEVMRQELQEWIKKYEETSKELIKQKVANTESLQPLQAKIKQLDAEIEEKREKINDLRIVVFKNFYRIEKLLSSGSVQ</sequence>
<evidence type="ECO:0000256" key="2">
    <source>
        <dbReference type="ARBA" id="ARBA00004430"/>
    </source>
</evidence>
<feature type="compositionally biased region" description="Basic and acidic residues" evidence="11">
    <location>
        <begin position="237"/>
        <end position="248"/>
    </location>
</feature>
<feature type="domain" description="TRAF3-interacting protein 1 N-terminal" evidence="12">
    <location>
        <begin position="10"/>
        <end position="118"/>
    </location>
</feature>
<evidence type="ECO:0000256" key="5">
    <source>
        <dbReference type="ARBA" id="ARBA00023054"/>
    </source>
</evidence>
<gene>
    <name evidence="14" type="ORF">PAPOLLO_LOCUS5019</name>
</gene>
<keyword evidence="15" id="KW-1185">Reference proteome</keyword>
<evidence type="ECO:0000256" key="4">
    <source>
        <dbReference type="ARBA" id="ARBA00022794"/>
    </source>
</evidence>
<dbReference type="GO" id="GO:0042073">
    <property type="term" value="P:intraciliary transport"/>
    <property type="evidence" value="ECO:0007669"/>
    <property type="project" value="TreeGrafter"/>
</dbReference>
<dbReference type="GO" id="GO:0036064">
    <property type="term" value="C:ciliary basal body"/>
    <property type="evidence" value="ECO:0007669"/>
    <property type="project" value="TreeGrafter"/>
</dbReference>
<dbReference type="Proteomes" id="UP000691718">
    <property type="component" value="Unassembled WGS sequence"/>
</dbReference>
<dbReference type="InterPro" id="IPR041476">
    <property type="entry name" value="TRAF3IP1_C"/>
</dbReference>
<feature type="compositionally biased region" description="Basic and acidic residues" evidence="11">
    <location>
        <begin position="143"/>
        <end position="161"/>
    </location>
</feature>
<dbReference type="PANTHER" id="PTHR31363">
    <property type="entry name" value="TRAF3-INTERACTING PROTEIN 1"/>
    <property type="match status" value="1"/>
</dbReference>
<proteinExistence type="inferred from homology"/>
<protein>
    <recommendedName>
        <fullName evidence="9">TRAF3-interacting protein 1</fullName>
    </recommendedName>
</protein>
<dbReference type="InterPro" id="IPR040468">
    <property type="entry name" value="TRAF3IP1_N"/>
</dbReference>
<reference evidence="14" key="1">
    <citation type="submission" date="2021-04" db="EMBL/GenBank/DDBJ databases">
        <authorList>
            <person name="Tunstrom K."/>
        </authorList>
    </citation>
    <scope>NUCLEOTIDE SEQUENCE</scope>
</reference>
<dbReference type="InterPro" id="IPR018799">
    <property type="entry name" value="TRAF3IP1"/>
</dbReference>
<evidence type="ECO:0000313" key="15">
    <source>
        <dbReference type="Proteomes" id="UP000691718"/>
    </source>
</evidence>
<dbReference type="Pfam" id="PF17749">
    <property type="entry name" value="MIP-T3_C"/>
    <property type="match status" value="1"/>
</dbReference>
<name>A0A8S3WD91_PARAO</name>
<dbReference type="OrthoDB" id="10258914at2759"/>
<evidence type="ECO:0000256" key="9">
    <source>
        <dbReference type="ARBA" id="ARBA00070492"/>
    </source>
</evidence>
<evidence type="ECO:0000256" key="3">
    <source>
        <dbReference type="ARBA" id="ARBA00022490"/>
    </source>
</evidence>
<keyword evidence="6" id="KW-0206">Cytoskeleton</keyword>
<evidence type="ECO:0000256" key="10">
    <source>
        <dbReference type="SAM" id="Coils"/>
    </source>
</evidence>
<comment type="subcellular location">
    <subcellularLocation>
        <location evidence="2">Cytoplasm</location>
        <location evidence="2">Cytoskeleton</location>
        <location evidence="2">Cilium axoneme</location>
    </subcellularLocation>
    <subcellularLocation>
        <location evidence="1">Cytoplasm</location>
        <location evidence="1">Cytoskeleton</location>
        <location evidence="1">Cilium basal body</location>
    </subcellularLocation>
</comment>
<dbReference type="GO" id="GO:0048513">
    <property type="term" value="P:animal organ development"/>
    <property type="evidence" value="ECO:0007669"/>
    <property type="project" value="UniProtKB-ARBA"/>
</dbReference>
<keyword evidence="4" id="KW-0970">Cilium biogenesis/degradation</keyword>
<keyword evidence="7" id="KW-0966">Cell projection</keyword>
<evidence type="ECO:0000256" key="8">
    <source>
        <dbReference type="ARBA" id="ARBA00043971"/>
    </source>
</evidence>
<dbReference type="GO" id="GO:0048731">
    <property type="term" value="P:system development"/>
    <property type="evidence" value="ECO:0007669"/>
    <property type="project" value="UniProtKB-ARBA"/>
</dbReference>
<keyword evidence="3" id="KW-0963">Cytoplasm</keyword>
<evidence type="ECO:0000256" key="11">
    <source>
        <dbReference type="SAM" id="MobiDB-lite"/>
    </source>
</evidence>
<feature type="compositionally biased region" description="Basic and acidic residues" evidence="11">
    <location>
        <begin position="211"/>
        <end position="228"/>
    </location>
</feature>
<dbReference type="FunFam" id="1.10.418.50:FF:000001">
    <property type="entry name" value="TRAF3-interacting protein 1 isoform X1"/>
    <property type="match status" value="1"/>
</dbReference>
<comment type="similarity">
    <text evidence="8">Belongs to the TRAF3IP1 family.</text>
</comment>
<evidence type="ECO:0000313" key="14">
    <source>
        <dbReference type="EMBL" id="CAG4954037.1"/>
    </source>
</evidence>
<dbReference type="GO" id="GO:0060271">
    <property type="term" value="P:cilium assembly"/>
    <property type="evidence" value="ECO:0007669"/>
    <property type="project" value="TreeGrafter"/>
</dbReference>
<feature type="coiled-coil region" evidence="10">
    <location>
        <begin position="513"/>
        <end position="579"/>
    </location>
</feature>
<evidence type="ECO:0000256" key="6">
    <source>
        <dbReference type="ARBA" id="ARBA00023212"/>
    </source>
</evidence>
<dbReference type="GO" id="GO:0070507">
    <property type="term" value="P:regulation of microtubule cytoskeleton organization"/>
    <property type="evidence" value="ECO:0007669"/>
    <property type="project" value="TreeGrafter"/>
</dbReference>
<accession>A0A8S3WD91</accession>
<dbReference type="Pfam" id="PF10243">
    <property type="entry name" value="MIP-T3"/>
    <property type="match status" value="1"/>
</dbReference>
<organism evidence="14 15">
    <name type="scientific">Parnassius apollo</name>
    <name type="common">Apollo butterfly</name>
    <name type="synonym">Papilio apollo</name>
    <dbReference type="NCBI Taxonomy" id="110799"/>
    <lineage>
        <taxon>Eukaryota</taxon>
        <taxon>Metazoa</taxon>
        <taxon>Ecdysozoa</taxon>
        <taxon>Arthropoda</taxon>
        <taxon>Hexapoda</taxon>
        <taxon>Insecta</taxon>
        <taxon>Pterygota</taxon>
        <taxon>Neoptera</taxon>
        <taxon>Endopterygota</taxon>
        <taxon>Lepidoptera</taxon>
        <taxon>Glossata</taxon>
        <taxon>Ditrysia</taxon>
        <taxon>Papilionoidea</taxon>
        <taxon>Papilionidae</taxon>
        <taxon>Parnassiinae</taxon>
        <taxon>Parnassini</taxon>
        <taxon>Parnassius</taxon>
        <taxon>Parnassius</taxon>
    </lineage>
</organism>
<feature type="region of interest" description="Disordered" evidence="11">
    <location>
        <begin position="143"/>
        <end position="257"/>
    </location>
</feature>
<dbReference type="AlphaFoldDB" id="A0A8S3WD91"/>
<feature type="domain" description="TRAF3-interacting protein 1 C-terminal" evidence="13">
    <location>
        <begin position="450"/>
        <end position="593"/>
    </location>
</feature>
<dbReference type="PANTHER" id="PTHR31363:SF0">
    <property type="entry name" value="TRAF3-INTERACTING PROTEIN 1"/>
    <property type="match status" value="1"/>
</dbReference>
<comment type="caution">
    <text evidence="14">The sequence shown here is derived from an EMBL/GenBank/DDBJ whole genome shotgun (WGS) entry which is preliminary data.</text>
</comment>